<feature type="non-terminal residue" evidence="3">
    <location>
        <position position="1"/>
    </location>
</feature>
<dbReference type="Proteomes" id="UP000701698">
    <property type="component" value="Unassembled WGS sequence"/>
</dbReference>
<evidence type="ECO:0000256" key="1">
    <source>
        <dbReference type="ARBA" id="ARBA00022737"/>
    </source>
</evidence>
<evidence type="ECO:0000259" key="2">
    <source>
        <dbReference type="PROSITE" id="PS50853"/>
    </source>
</evidence>
<dbReference type="CDD" id="cd00063">
    <property type="entry name" value="FN3"/>
    <property type="match status" value="1"/>
</dbReference>
<dbReference type="SMART" id="SM00060">
    <property type="entry name" value="FN3"/>
    <property type="match status" value="2"/>
</dbReference>
<dbReference type="PANTHER" id="PTHR46708">
    <property type="entry name" value="TENASCIN"/>
    <property type="match status" value="1"/>
</dbReference>
<dbReference type="InterPro" id="IPR050991">
    <property type="entry name" value="ECM_Regulatory_Proteins"/>
</dbReference>
<feature type="domain" description="Fibronectin type-III" evidence="2">
    <location>
        <begin position="76"/>
        <end position="170"/>
    </location>
</feature>
<dbReference type="PANTHER" id="PTHR46708:SF2">
    <property type="entry name" value="FIBRONECTIN TYPE-III DOMAIN-CONTAINING PROTEIN"/>
    <property type="match status" value="1"/>
</dbReference>
<dbReference type="PROSITE" id="PS50853">
    <property type="entry name" value="FN3"/>
    <property type="match status" value="1"/>
</dbReference>
<dbReference type="InterPro" id="IPR036116">
    <property type="entry name" value="FN3_sf"/>
</dbReference>
<dbReference type="Gene3D" id="2.60.40.10">
    <property type="entry name" value="Immunoglobulins"/>
    <property type="match status" value="1"/>
</dbReference>
<dbReference type="InterPro" id="IPR003961">
    <property type="entry name" value="FN3_dom"/>
</dbReference>
<dbReference type="SUPFAM" id="SSF49265">
    <property type="entry name" value="Fibronectin type III"/>
    <property type="match status" value="1"/>
</dbReference>
<dbReference type="EMBL" id="JAGQKX010000012">
    <property type="protein sequence ID" value="MCA9389942.1"/>
    <property type="molecule type" value="Genomic_DNA"/>
</dbReference>
<evidence type="ECO:0000313" key="4">
    <source>
        <dbReference type="Proteomes" id="UP000701698"/>
    </source>
</evidence>
<reference evidence="3" key="1">
    <citation type="submission" date="2020-04" db="EMBL/GenBank/DDBJ databases">
        <authorList>
            <person name="Zhang T."/>
        </authorList>
    </citation>
    <scope>NUCLEOTIDE SEQUENCE</scope>
    <source>
        <strain evidence="3">HKST-UBA01</strain>
    </source>
</reference>
<dbReference type="Pfam" id="PF00041">
    <property type="entry name" value="fn3"/>
    <property type="match status" value="1"/>
</dbReference>
<evidence type="ECO:0000313" key="3">
    <source>
        <dbReference type="EMBL" id="MCA9389942.1"/>
    </source>
</evidence>
<sequence>RFTVKNAVSASLLYGKTISYGGSDQIFTSTDESTYTLQLTNLEDNTTYHYQLELEDSEGNKYNYEDHVFTTLPRPRVSEVQLQQVSGTAQPTVLVTWQSNTAISSIVTYTPVTNTSLSKDEVDLELQEGEHRMIIRGLLPQTQYSLTVKGVDKLGNEAVSDPVPFTTASDTRPPQLTNLQVEASTVRNSDSGNTSAQLIVTWDSDELGTSQVEYAEGTGTTYTARTQEDDNLNGNHVVLISNLSPSNVYHLRAISRDSAGNIGYSGDVVTITPKAENSALDLVLSNLADIFGFLNTGGF</sequence>
<proteinExistence type="predicted"/>
<organism evidence="3 4">
    <name type="scientific">candidate division WWE3 bacterium</name>
    <dbReference type="NCBI Taxonomy" id="2053526"/>
    <lineage>
        <taxon>Bacteria</taxon>
        <taxon>Katanobacteria</taxon>
    </lineage>
</organism>
<comment type="caution">
    <text evidence="3">The sequence shown here is derived from an EMBL/GenBank/DDBJ whole genome shotgun (WGS) entry which is preliminary data.</text>
</comment>
<dbReference type="AlphaFoldDB" id="A0A955LG01"/>
<reference evidence="3" key="2">
    <citation type="journal article" date="2021" name="Microbiome">
        <title>Successional dynamics and alternative stable states in a saline activated sludge microbial community over 9 years.</title>
        <authorList>
            <person name="Wang Y."/>
            <person name="Ye J."/>
            <person name="Ju F."/>
            <person name="Liu L."/>
            <person name="Boyd J.A."/>
            <person name="Deng Y."/>
            <person name="Parks D.H."/>
            <person name="Jiang X."/>
            <person name="Yin X."/>
            <person name="Woodcroft B.J."/>
            <person name="Tyson G.W."/>
            <person name="Hugenholtz P."/>
            <person name="Polz M.F."/>
            <person name="Zhang T."/>
        </authorList>
    </citation>
    <scope>NUCLEOTIDE SEQUENCE</scope>
    <source>
        <strain evidence="3">HKST-UBA01</strain>
    </source>
</reference>
<keyword evidence="1" id="KW-0677">Repeat</keyword>
<name>A0A955LG01_UNCKA</name>
<dbReference type="InterPro" id="IPR013783">
    <property type="entry name" value="Ig-like_fold"/>
</dbReference>
<accession>A0A955LG01</accession>
<gene>
    <name evidence="3" type="ORF">KC571_00910</name>
</gene>
<protein>
    <submittedName>
        <fullName evidence="3">Fibronectin type III domain-containing protein</fullName>
    </submittedName>
</protein>